<keyword evidence="1" id="KW-0472">Membrane</keyword>
<dbReference type="SUPFAM" id="SSF54523">
    <property type="entry name" value="Pili subunits"/>
    <property type="match status" value="1"/>
</dbReference>
<accession>A0A0G1UND1</accession>
<dbReference type="Proteomes" id="UP000034661">
    <property type="component" value="Unassembled WGS sequence"/>
</dbReference>
<protein>
    <recommendedName>
        <fullName evidence="4">Prepilin-type N-terminal cleavage/methylation domain-containing protein</fullName>
    </recommendedName>
</protein>
<dbReference type="EMBL" id="LCPJ01000009">
    <property type="protein sequence ID" value="KKU95747.1"/>
    <property type="molecule type" value="Genomic_DNA"/>
</dbReference>
<organism evidence="2 3">
    <name type="scientific">Candidatus Gottesmanbacteria bacterium GW2011_GWA1_48_13</name>
    <dbReference type="NCBI Taxonomy" id="1618439"/>
    <lineage>
        <taxon>Bacteria</taxon>
        <taxon>Candidatus Gottesmaniibacteriota</taxon>
    </lineage>
</organism>
<dbReference type="AlphaFoldDB" id="A0A0G1UND1"/>
<keyword evidence="1" id="KW-1133">Transmembrane helix</keyword>
<sequence>MRKTYRDSTSGFALVELIVVLGVVSVLVSLVMVNLLRPQQQSALTASVDTFVSDLKQAQTKAMAGVGGSHHGAYVGQDSYVLFSGTNYNANDSANAQVALGSNISVASVTLPGRQIVFAPGSGEIVNFNPATNSITIGNTQSGEQQTMEFNRYGTITNIY</sequence>
<comment type="caution">
    <text evidence="2">The sequence shown here is derived from an EMBL/GenBank/DDBJ whole genome shotgun (WGS) entry which is preliminary data.</text>
</comment>
<dbReference type="Gene3D" id="3.30.700.10">
    <property type="entry name" value="Glycoprotein, Type 4 Pilin"/>
    <property type="match status" value="1"/>
</dbReference>
<dbReference type="InterPro" id="IPR045584">
    <property type="entry name" value="Pilin-like"/>
</dbReference>
<reference evidence="2 3" key="1">
    <citation type="journal article" date="2015" name="Nature">
        <title>rRNA introns, odd ribosomes, and small enigmatic genomes across a large radiation of phyla.</title>
        <authorList>
            <person name="Brown C.T."/>
            <person name="Hug L.A."/>
            <person name="Thomas B.C."/>
            <person name="Sharon I."/>
            <person name="Castelle C.J."/>
            <person name="Singh A."/>
            <person name="Wilkins M.J."/>
            <person name="Williams K.H."/>
            <person name="Banfield J.F."/>
        </authorList>
    </citation>
    <scope>NUCLEOTIDE SEQUENCE [LARGE SCALE GENOMIC DNA]</scope>
</reference>
<keyword evidence="1" id="KW-0812">Transmembrane</keyword>
<feature type="transmembrane region" description="Helical" evidence="1">
    <location>
        <begin position="12"/>
        <end position="36"/>
    </location>
</feature>
<evidence type="ECO:0000256" key="1">
    <source>
        <dbReference type="SAM" id="Phobius"/>
    </source>
</evidence>
<evidence type="ECO:0000313" key="3">
    <source>
        <dbReference type="Proteomes" id="UP000034661"/>
    </source>
</evidence>
<name>A0A0G1UND1_9BACT</name>
<proteinExistence type="predicted"/>
<evidence type="ECO:0000313" key="2">
    <source>
        <dbReference type="EMBL" id="KKU95747.1"/>
    </source>
</evidence>
<evidence type="ECO:0008006" key="4">
    <source>
        <dbReference type="Google" id="ProtNLM"/>
    </source>
</evidence>
<gene>
    <name evidence="2" type="ORF">UY27_C0009G0010</name>
</gene>